<comment type="caution">
    <text evidence="2">The sequence shown here is derived from an EMBL/GenBank/DDBJ whole genome shotgun (WGS) entry which is preliminary data.</text>
</comment>
<accession>A0A2K2FK93</accession>
<evidence type="ECO:0000313" key="2">
    <source>
        <dbReference type="EMBL" id="PNU01000.1"/>
    </source>
</evidence>
<proteinExistence type="predicted"/>
<reference evidence="3" key="1">
    <citation type="submission" date="2017-06" db="EMBL/GenBank/DDBJ databases">
        <title>Investigating the central metabolism of Clostridium thermosuccinogenes.</title>
        <authorList>
            <person name="Koendjbiharie J.G."/>
            <person name="Van Kranenburg R."/>
            <person name="Vriesendorp B."/>
        </authorList>
    </citation>
    <scope>NUCLEOTIDE SEQUENCE [LARGE SCALE GENOMIC DNA]</scope>
    <source>
        <strain evidence="3">DSM 5806</strain>
    </source>
</reference>
<evidence type="ECO:0008006" key="4">
    <source>
        <dbReference type="Google" id="ProtNLM"/>
    </source>
</evidence>
<evidence type="ECO:0000256" key="1">
    <source>
        <dbReference type="ARBA" id="ARBA00022795"/>
    </source>
</evidence>
<dbReference type="GO" id="GO:0044780">
    <property type="term" value="P:bacterial-type flagellum assembly"/>
    <property type="evidence" value="ECO:0007669"/>
    <property type="project" value="InterPro"/>
</dbReference>
<keyword evidence="1" id="KW-1005">Bacterial flagellum biogenesis</keyword>
<dbReference type="InterPro" id="IPR007809">
    <property type="entry name" value="FlgN-like"/>
</dbReference>
<dbReference type="AlphaFoldDB" id="A0A2K2FK93"/>
<dbReference type="EMBL" id="NIOJ01000005">
    <property type="protein sequence ID" value="PNU01000.1"/>
    <property type="molecule type" value="Genomic_DNA"/>
</dbReference>
<keyword evidence="3" id="KW-1185">Reference proteome</keyword>
<gene>
    <name evidence="2" type="ORF">CDQ84_03750</name>
</gene>
<dbReference type="SUPFAM" id="SSF140566">
    <property type="entry name" value="FlgN-like"/>
    <property type="match status" value="1"/>
</dbReference>
<dbReference type="Proteomes" id="UP000236151">
    <property type="component" value="Unassembled WGS sequence"/>
</dbReference>
<dbReference type="Gene3D" id="1.20.58.300">
    <property type="entry name" value="FlgN-like"/>
    <property type="match status" value="1"/>
</dbReference>
<name>A0A2K2FK93_9CLOT</name>
<organism evidence="2 3">
    <name type="scientific">Clostridium thermosuccinogenes</name>
    <dbReference type="NCBI Taxonomy" id="84032"/>
    <lineage>
        <taxon>Bacteria</taxon>
        <taxon>Bacillati</taxon>
        <taxon>Bacillota</taxon>
        <taxon>Clostridia</taxon>
        <taxon>Eubacteriales</taxon>
        <taxon>Clostridiaceae</taxon>
        <taxon>Clostridium</taxon>
    </lineage>
</organism>
<dbReference type="KEGG" id="cthd:CDO33_00630"/>
<dbReference type="InterPro" id="IPR036679">
    <property type="entry name" value="FlgN-like_sf"/>
</dbReference>
<sequence>MNPIFDFQEVEIALQELVKELLEVLDAEKNIYDGLLNISKDKTKIIVEGKVDELDKITKMEQSAMLQMSKLEDKREKIINRIASITGEKPESLTVSKLIDYVDNEDGIKLRSMKDGITKVLTELKELNALNSKLIENSLEYINFSLNLFASVGVEDNNYNMGAEKLSNKGKNFLDFKV</sequence>
<evidence type="ECO:0000313" key="3">
    <source>
        <dbReference type="Proteomes" id="UP000236151"/>
    </source>
</evidence>
<dbReference type="Pfam" id="PF05130">
    <property type="entry name" value="FlgN"/>
    <property type="match status" value="1"/>
</dbReference>
<protein>
    <recommendedName>
        <fullName evidence="4">Flagellar biosynthesis protein FlgN</fullName>
    </recommendedName>
</protein>